<name>A0AAD8J6R4_9APIA</name>
<keyword evidence="1" id="KW-1133">Transmembrane helix</keyword>
<keyword evidence="3" id="KW-1185">Reference proteome</keyword>
<sequence>MSLASKYKYNTFQHPPEDRYEAELIPGTCSDFVQGFTVVCVVVLTVIGAIWVFFPALLYPKDESFSLPQIKINSFSVTGFNLSSNQVSGNWDFEFVAANYNHNDDMAFPFQSINVSLLLKNQEAPAYVTVLQPFDLGPKSFKTHIIGSFSGSSQFLDESSTKVIANEITTNGVVEFDVKLESSVKNQHFGAGLLKAYCGSMEFFISLDTGTGKMLGGTVDCDVGFI</sequence>
<dbReference type="EMBL" id="JAUIZM010000002">
    <property type="protein sequence ID" value="KAK1398752.1"/>
    <property type="molecule type" value="Genomic_DNA"/>
</dbReference>
<keyword evidence="1" id="KW-0472">Membrane</keyword>
<evidence type="ECO:0000313" key="2">
    <source>
        <dbReference type="EMBL" id="KAK1398752.1"/>
    </source>
</evidence>
<keyword evidence="1" id="KW-0812">Transmembrane</keyword>
<proteinExistence type="predicted"/>
<dbReference type="AlphaFoldDB" id="A0AAD8J6R4"/>
<organism evidence="2 3">
    <name type="scientific">Heracleum sosnowskyi</name>
    <dbReference type="NCBI Taxonomy" id="360622"/>
    <lineage>
        <taxon>Eukaryota</taxon>
        <taxon>Viridiplantae</taxon>
        <taxon>Streptophyta</taxon>
        <taxon>Embryophyta</taxon>
        <taxon>Tracheophyta</taxon>
        <taxon>Spermatophyta</taxon>
        <taxon>Magnoliopsida</taxon>
        <taxon>eudicotyledons</taxon>
        <taxon>Gunneridae</taxon>
        <taxon>Pentapetalae</taxon>
        <taxon>asterids</taxon>
        <taxon>campanulids</taxon>
        <taxon>Apiales</taxon>
        <taxon>Apiaceae</taxon>
        <taxon>Apioideae</taxon>
        <taxon>apioid superclade</taxon>
        <taxon>Tordylieae</taxon>
        <taxon>Tordyliinae</taxon>
        <taxon>Heracleum</taxon>
    </lineage>
</organism>
<evidence type="ECO:0000256" key="1">
    <source>
        <dbReference type="SAM" id="Phobius"/>
    </source>
</evidence>
<accession>A0AAD8J6R4</accession>
<feature type="transmembrane region" description="Helical" evidence="1">
    <location>
        <begin position="36"/>
        <end position="59"/>
    </location>
</feature>
<evidence type="ECO:0008006" key="4">
    <source>
        <dbReference type="Google" id="ProtNLM"/>
    </source>
</evidence>
<protein>
    <recommendedName>
        <fullName evidence="4">Late embryogenesis abundant protein LEA-2 subgroup domain-containing protein</fullName>
    </recommendedName>
</protein>
<comment type="caution">
    <text evidence="2">The sequence shown here is derived from an EMBL/GenBank/DDBJ whole genome shotgun (WGS) entry which is preliminary data.</text>
</comment>
<gene>
    <name evidence="2" type="ORF">POM88_008615</name>
</gene>
<reference evidence="2" key="2">
    <citation type="submission" date="2023-05" db="EMBL/GenBank/DDBJ databases">
        <authorList>
            <person name="Schelkunov M.I."/>
        </authorList>
    </citation>
    <scope>NUCLEOTIDE SEQUENCE</scope>
    <source>
        <strain evidence="2">Hsosn_3</strain>
        <tissue evidence="2">Leaf</tissue>
    </source>
</reference>
<dbReference type="Proteomes" id="UP001237642">
    <property type="component" value="Unassembled WGS sequence"/>
</dbReference>
<evidence type="ECO:0000313" key="3">
    <source>
        <dbReference type="Proteomes" id="UP001237642"/>
    </source>
</evidence>
<reference evidence="2" key="1">
    <citation type="submission" date="2023-02" db="EMBL/GenBank/DDBJ databases">
        <title>Genome of toxic invasive species Heracleum sosnowskyi carries increased number of genes despite the absence of recent whole-genome duplications.</title>
        <authorList>
            <person name="Schelkunov M."/>
            <person name="Shtratnikova V."/>
            <person name="Makarenko M."/>
            <person name="Klepikova A."/>
            <person name="Omelchenko D."/>
            <person name="Novikova G."/>
            <person name="Obukhova E."/>
            <person name="Bogdanov V."/>
            <person name="Penin A."/>
            <person name="Logacheva M."/>
        </authorList>
    </citation>
    <scope>NUCLEOTIDE SEQUENCE</scope>
    <source>
        <strain evidence="2">Hsosn_3</strain>
        <tissue evidence="2">Leaf</tissue>
    </source>
</reference>